<comment type="subunit">
    <text evidence="6 12">Homodimer.</text>
</comment>
<evidence type="ECO:0000256" key="4">
    <source>
        <dbReference type="ARBA" id="ARBA00004659"/>
    </source>
</evidence>
<evidence type="ECO:0000259" key="13">
    <source>
        <dbReference type="Pfam" id="PF00156"/>
    </source>
</evidence>
<dbReference type="GO" id="GO:0044209">
    <property type="term" value="P:AMP salvage"/>
    <property type="evidence" value="ECO:0007669"/>
    <property type="project" value="UniProtKB-UniRule"/>
</dbReference>
<feature type="domain" description="Phosphoribosyltransferase" evidence="13">
    <location>
        <begin position="35"/>
        <end position="148"/>
    </location>
</feature>
<dbReference type="InterPro" id="IPR005764">
    <property type="entry name" value="Ade_phspho_trans"/>
</dbReference>
<dbReference type="GO" id="GO:0006166">
    <property type="term" value="P:purine ribonucleoside salvage"/>
    <property type="evidence" value="ECO:0007669"/>
    <property type="project" value="UniProtKB-UniRule"/>
</dbReference>
<dbReference type="HAMAP" id="MF_00004">
    <property type="entry name" value="Aden_phosphoribosyltr"/>
    <property type="match status" value="1"/>
</dbReference>
<dbReference type="FunFam" id="3.40.50.2020:FF:000004">
    <property type="entry name" value="Adenine phosphoribosyltransferase"/>
    <property type="match status" value="1"/>
</dbReference>
<dbReference type="EC" id="2.4.2.7" evidence="7 12"/>
<dbReference type="InterPro" id="IPR000836">
    <property type="entry name" value="PRTase_dom"/>
</dbReference>
<name>A0A8J6IXD6_9ALTE</name>
<dbReference type="RefSeq" id="WP_186508411.1">
    <property type="nucleotide sequence ID" value="NZ_JACNEP010000025.1"/>
</dbReference>
<keyword evidence="9 12" id="KW-0328">Glycosyltransferase</keyword>
<dbReference type="PANTHER" id="PTHR11776">
    <property type="entry name" value="ADENINE PHOSPHORIBOSYLTRANSFERASE"/>
    <property type="match status" value="1"/>
</dbReference>
<dbReference type="PANTHER" id="PTHR11776:SF7">
    <property type="entry name" value="PHOSPHORIBOSYLTRANSFERASE DOMAIN-CONTAINING PROTEIN"/>
    <property type="match status" value="1"/>
</dbReference>
<evidence type="ECO:0000256" key="12">
    <source>
        <dbReference type="HAMAP-Rule" id="MF_00004"/>
    </source>
</evidence>
<evidence type="ECO:0000256" key="2">
    <source>
        <dbReference type="ARBA" id="ARBA00003968"/>
    </source>
</evidence>
<evidence type="ECO:0000256" key="11">
    <source>
        <dbReference type="ARBA" id="ARBA00022726"/>
    </source>
</evidence>
<dbReference type="EMBL" id="JACNEP010000025">
    <property type="protein sequence ID" value="MBC3767774.1"/>
    <property type="molecule type" value="Genomic_DNA"/>
</dbReference>
<dbReference type="CDD" id="cd06223">
    <property type="entry name" value="PRTases_typeI"/>
    <property type="match status" value="1"/>
</dbReference>
<evidence type="ECO:0000256" key="8">
    <source>
        <dbReference type="ARBA" id="ARBA00022490"/>
    </source>
</evidence>
<gene>
    <name evidence="12 14" type="primary">apt</name>
    <name evidence="14" type="ORF">H8B19_17990</name>
</gene>
<comment type="similarity">
    <text evidence="5 12">Belongs to the purine/pyrimidine phosphoribosyltransferase family.</text>
</comment>
<dbReference type="NCBIfam" id="TIGR01090">
    <property type="entry name" value="apt"/>
    <property type="match status" value="1"/>
</dbReference>
<evidence type="ECO:0000256" key="5">
    <source>
        <dbReference type="ARBA" id="ARBA00008391"/>
    </source>
</evidence>
<reference evidence="14" key="1">
    <citation type="journal article" date="2018" name="Int. J. Syst. Evol. Microbiol.">
        <title>Neptunicella marina gen. nov., sp. nov., isolated from surface seawater.</title>
        <authorList>
            <person name="Liu X."/>
            <person name="Lai Q."/>
            <person name="Du Y."/>
            <person name="Zhang X."/>
            <person name="Liu Z."/>
            <person name="Sun F."/>
            <person name="Shao Z."/>
        </authorList>
    </citation>
    <scope>NUCLEOTIDE SEQUENCE</scope>
    <source>
        <strain evidence="14">S27-2</strain>
    </source>
</reference>
<keyword evidence="8 12" id="KW-0963">Cytoplasm</keyword>
<comment type="caution">
    <text evidence="14">The sequence shown here is derived from an EMBL/GenBank/DDBJ whole genome shotgun (WGS) entry which is preliminary data.</text>
</comment>
<dbReference type="Pfam" id="PF00156">
    <property type="entry name" value="Pribosyltran"/>
    <property type="match status" value="1"/>
</dbReference>
<comment type="subcellular location">
    <subcellularLocation>
        <location evidence="3 12">Cytoplasm</location>
    </subcellularLocation>
</comment>
<organism evidence="14 15">
    <name type="scientific">Neptunicella marina</name>
    <dbReference type="NCBI Taxonomy" id="2125989"/>
    <lineage>
        <taxon>Bacteria</taxon>
        <taxon>Pseudomonadati</taxon>
        <taxon>Pseudomonadota</taxon>
        <taxon>Gammaproteobacteria</taxon>
        <taxon>Alteromonadales</taxon>
        <taxon>Alteromonadaceae</taxon>
        <taxon>Neptunicella</taxon>
    </lineage>
</organism>
<dbReference type="InterPro" id="IPR029057">
    <property type="entry name" value="PRTase-like"/>
</dbReference>
<keyword evidence="15" id="KW-1185">Reference proteome</keyword>
<dbReference type="NCBIfam" id="NF002632">
    <property type="entry name" value="PRK02304.1-1"/>
    <property type="match status" value="1"/>
</dbReference>
<comment type="function">
    <text evidence="2 12">Catalyzes a salvage reaction resulting in the formation of AMP, that is energically less costly than de novo synthesis.</text>
</comment>
<keyword evidence="11 12" id="KW-0660">Purine salvage</keyword>
<dbReference type="NCBIfam" id="NF002636">
    <property type="entry name" value="PRK02304.1-5"/>
    <property type="match status" value="1"/>
</dbReference>
<comment type="pathway">
    <text evidence="4 12">Purine metabolism; AMP biosynthesis via salvage pathway; AMP from adenine: step 1/1.</text>
</comment>
<dbReference type="GO" id="GO:0006168">
    <property type="term" value="P:adenine salvage"/>
    <property type="evidence" value="ECO:0007669"/>
    <property type="project" value="InterPro"/>
</dbReference>
<keyword evidence="10 12" id="KW-0808">Transferase</keyword>
<evidence type="ECO:0000313" key="14">
    <source>
        <dbReference type="EMBL" id="MBC3767774.1"/>
    </source>
</evidence>
<accession>A0A8J6IXD6</accession>
<sequence>MSVEQIKASIRTITDYPKPGIQFRDVTSLMANADAFSKTISHLAERYKDKKFDKIVGTEARGFIFGAPLAYALGIAFVPVRKPNKLPGAVHSQSYSLEYGEDCLEIHQDAIHQGERILMVDDLLATGGTILATANLIEKMGGHVEHAAFVISLPDLGGEQRLAAQGITSYSICQFDGD</sequence>
<evidence type="ECO:0000256" key="9">
    <source>
        <dbReference type="ARBA" id="ARBA00022676"/>
    </source>
</evidence>
<evidence type="ECO:0000256" key="3">
    <source>
        <dbReference type="ARBA" id="ARBA00004496"/>
    </source>
</evidence>
<comment type="catalytic activity">
    <reaction evidence="1 12">
        <text>AMP + diphosphate = 5-phospho-alpha-D-ribose 1-diphosphate + adenine</text>
        <dbReference type="Rhea" id="RHEA:16609"/>
        <dbReference type="ChEBI" id="CHEBI:16708"/>
        <dbReference type="ChEBI" id="CHEBI:33019"/>
        <dbReference type="ChEBI" id="CHEBI:58017"/>
        <dbReference type="ChEBI" id="CHEBI:456215"/>
        <dbReference type="EC" id="2.4.2.7"/>
    </reaction>
</comment>
<proteinExistence type="inferred from homology"/>
<reference evidence="14" key="2">
    <citation type="submission" date="2020-08" db="EMBL/GenBank/DDBJ databases">
        <authorList>
            <person name="Lai Q."/>
        </authorList>
    </citation>
    <scope>NUCLEOTIDE SEQUENCE</scope>
    <source>
        <strain evidence="14">S27-2</strain>
    </source>
</reference>
<evidence type="ECO:0000313" key="15">
    <source>
        <dbReference type="Proteomes" id="UP000601768"/>
    </source>
</evidence>
<dbReference type="Gene3D" id="3.40.50.2020">
    <property type="match status" value="1"/>
</dbReference>
<dbReference type="AlphaFoldDB" id="A0A8J6IXD6"/>
<dbReference type="InterPro" id="IPR050120">
    <property type="entry name" value="Adenine_PRTase"/>
</dbReference>
<dbReference type="NCBIfam" id="NF002634">
    <property type="entry name" value="PRK02304.1-3"/>
    <property type="match status" value="1"/>
</dbReference>
<protein>
    <recommendedName>
        <fullName evidence="7 12">Adenine phosphoribosyltransferase</fullName>
        <shortName evidence="12">APRT</shortName>
        <ecNumber evidence="7 12">2.4.2.7</ecNumber>
    </recommendedName>
</protein>
<dbReference type="UniPathway" id="UPA00588">
    <property type="reaction ID" value="UER00646"/>
</dbReference>
<evidence type="ECO:0000256" key="1">
    <source>
        <dbReference type="ARBA" id="ARBA00000868"/>
    </source>
</evidence>
<evidence type="ECO:0000256" key="6">
    <source>
        <dbReference type="ARBA" id="ARBA00011738"/>
    </source>
</evidence>
<dbReference type="Proteomes" id="UP000601768">
    <property type="component" value="Unassembled WGS sequence"/>
</dbReference>
<evidence type="ECO:0000256" key="10">
    <source>
        <dbReference type="ARBA" id="ARBA00022679"/>
    </source>
</evidence>
<evidence type="ECO:0000256" key="7">
    <source>
        <dbReference type="ARBA" id="ARBA00011893"/>
    </source>
</evidence>
<dbReference type="GO" id="GO:0005829">
    <property type="term" value="C:cytosol"/>
    <property type="evidence" value="ECO:0007669"/>
    <property type="project" value="TreeGrafter"/>
</dbReference>
<dbReference type="GO" id="GO:0003999">
    <property type="term" value="F:adenine phosphoribosyltransferase activity"/>
    <property type="evidence" value="ECO:0007669"/>
    <property type="project" value="UniProtKB-UniRule"/>
</dbReference>
<dbReference type="SUPFAM" id="SSF53271">
    <property type="entry name" value="PRTase-like"/>
    <property type="match status" value="1"/>
</dbReference>